<dbReference type="PRINTS" id="PR00725">
    <property type="entry name" value="DADACBPTASE1"/>
</dbReference>
<keyword evidence="5" id="KW-0573">Peptidoglycan synthesis</keyword>
<dbReference type="GO" id="GO:0071555">
    <property type="term" value="P:cell wall organization"/>
    <property type="evidence" value="ECO:0007669"/>
    <property type="project" value="UniProtKB-KW"/>
</dbReference>
<evidence type="ECO:0000259" key="12">
    <source>
        <dbReference type="Pfam" id="PF00768"/>
    </source>
</evidence>
<feature type="compositionally biased region" description="Polar residues" evidence="10">
    <location>
        <begin position="348"/>
        <end position="376"/>
    </location>
</feature>
<dbReference type="Proteomes" id="UP000015347">
    <property type="component" value="Unassembled WGS sequence"/>
</dbReference>
<keyword evidence="4" id="KW-0133">Cell shape</keyword>
<evidence type="ECO:0000256" key="5">
    <source>
        <dbReference type="ARBA" id="ARBA00022984"/>
    </source>
</evidence>
<protein>
    <submittedName>
        <fullName evidence="13">D-alanyl-D-alanine carboxypeptidase</fullName>
        <ecNumber evidence="13">3.4.16.4</ecNumber>
    </submittedName>
</protein>
<evidence type="ECO:0000256" key="10">
    <source>
        <dbReference type="SAM" id="MobiDB-lite"/>
    </source>
</evidence>
<feature type="active site" description="Proton acceptor" evidence="7">
    <location>
        <position position="54"/>
    </location>
</feature>
<evidence type="ECO:0000313" key="13">
    <source>
        <dbReference type="EMBL" id="EPX83884.1"/>
    </source>
</evidence>
<evidence type="ECO:0000256" key="2">
    <source>
        <dbReference type="ARBA" id="ARBA00022729"/>
    </source>
</evidence>
<keyword evidence="3 13" id="KW-0378">Hydrolase</keyword>
<organism evidence="13 14">
    <name type="scientific">Salipiger mucosus DSM 16094</name>
    <dbReference type="NCBI Taxonomy" id="1123237"/>
    <lineage>
        <taxon>Bacteria</taxon>
        <taxon>Pseudomonadati</taxon>
        <taxon>Pseudomonadota</taxon>
        <taxon>Alphaproteobacteria</taxon>
        <taxon>Rhodobacterales</taxon>
        <taxon>Roseobacteraceae</taxon>
        <taxon>Salipiger</taxon>
    </lineage>
</organism>
<feature type="domain" description="Peptidase S11 D-alanyl-D-alanine carboxypeptidase A N-terminal" evidence="12">
    <location>
        <begin position="23"/>
        <end position="243"/>
    </location>
</feature>
<gene>
    <name evidence="13" type="ORF">Salmuc_01659</name>
</gene>
<proteinExistence type="inferred from homology"/>
<dbReference type="GO" id="GO:0008360">
    <property type="term" value="P:regulation of cell shape"/>
    <property type="evidence" value="ECO:0007669"/>
    <property type="project" value="UniProtKB-KW"/>
</dbReference>
<dbReference type="Pfam" id="PF00768">
    <property type="entry name" value="Peptidase_S11"/>
    <property type="match status" value="1"/>
</dbReference>
<dbReference type="GO" id="GO:0009002">
    <property type="term" value="F:serine-type D-Ala-D-Ala carboxypeptidase activity"/>
    <property type="evidence" value="ECO:0007669"/>
    <property type="project" value="UniProtKB-EC"/>
</dbReference>
<evidence type="ECO:0000256" key="9">
    <source>
        <dbReference type="RuleBase" id="RU004016"/>
    </source>
</evidence>
<keyword evidence="2 11" id="KW-0732">Signal</keyword>
<dbReference type="Gene3D" id="3.40.710.10">
    <property type="entry name" value="DD-peptidase/beta-lactamase superfamily"/>
    <property type="match status" value="1"/>
</dbReference>
<reference evidence="14" key="1">
    <citation type="journal article" date="2014" name="Stand. Genomic Sci.">
        <title>Genome sequence of the exopolysaccharide-producing Salipiger mucosus type strain (DSM 16094(T)), a moderately halophilic member of the Roseobacter clade.</title>
        <authorList>
            <person name="Riedel T."/>
            <person name="Spring S."/>
            <person name="Fiebig A."/>
            <person name="Petersen J."/>
            <person name="Kyrpides N.C."/>
            <person name="Goker M."/>
            <person name="Klenk H.P."/>
        </authorList>
    </citation>
    <scope>NUCLEOTIDE SEQUENCE [LARGE SCALE GENOMIC DNA]</scope>
    <source>
        <strain evidence="14">DSM 16094</strain>
    </source>
</reference>
<comment type="caution">
    <text evidence="13">The sequence shown here is derived from an EMBL/GenBank/DDBJ whole genome shotgun (WGS) entry which is preliminary data.</text>
</comment>
<dbReference type="GO" id="GO:0009252">
    <property type="term" value="P:peptidoglycan biosynthetic process"/>
    <property type="evidence" value="ECO:0007669"/>
    <property type="project" value="UniProtKB-KW"/>
</dbReference>
<evidence type="ECO:0000256" key="11">
    <source>
        <dbReference type="SAM" id="SignalP"/>
    </source>
</evidence>
<evidence type="ECO:0000256" key="6">
    <source>
        <dbReference type="ARBA" id="ARBA00023316"/>
    </source>
</evidence>
<dbReference type="HOGENOM" id="CLU_027070_1_1_5"/>
<keyword evidence="14" id="KW-1185">Reference proteome</keyword>
<evidence type="ECO:0000256" key="7">
    <source>
        <dbReference type="PIRSR" id="PIRSR618044-1"/>
    </source>
</evidence>
<dbReference type="PANTHER" id="PTHR21581:SF6">
    <property type="entry name" value="TRAFFICKING PROTEIN PARTICLE COMPLEX SUBUNIT 12"/>
    <property type="match status" value="1"/>
</dbReference>
<dbReference type="PANTHER" id="PTHR21581">
    <property type="entry name" value="D-ALANYL-D-ALANINE CARBOXYPEPTIDASE"/>
    <property type="match status" value="1"/>
</dbReference>
<name>S9SCB5_9RHOB</name>
<accession>S9SCB5</accession>
<dbReference type="EC" id="3.4.16.4" evidence="13"/>
<evidence type="ECO:0000256" key="1">
    <source>
        <dbReference type="ARBA" id="ARBA00007164"/>
    </source>
</evidence>
<feature type="signal peptide" evidence="11">
    <location>
        <begin position="1"/>
        <end position="20"/>
    </location>
</feature>
<evidence type="ECO:0000313" key="14">
    <source>
        <dbReference type="Proteomes" id="UP000015347"/>
    </source>
</evidence>
<dbReference type="STRING" id="1123237.Salmuc_01659"/>
<keyword evidence="6" id="KW-0961">Cell wall biogenesis/degradation</keyword>
<feature type="active site" description="Acyl-ester intermediate" evidence="7">
    <location>
        <position position="51"/>
    </location>
</feature>
<dbReference type="InterPro" id="IPR001967">
    <property type="entry name" value="Peptidase_S11_N"/>
</dbReference>
<keyword evidence="13" id="KW-0645">Protease</keyword>
<feature type="region of interest" description="Disordered" evidence="10">
    <location>
        <begin position="339"/>
        <end position="376"/>
    </location>
</feature>
<dbReference type="SUPFAM" id="SSF56601">
    <property type="entry name" value="beta-lactamase/transpeptidase-like"/>
    <property type="match status" value="1"/>
</dbReference>
<dbReference type="AlphaFoldDB" id="S9SCB5"/>
<feature type="chain" id="PRO_5004569244" evidence="11">
    <location>
        <begin position="21"/>
        <end position="448"/>
    </location>
</feature>
<evidence type="ECO:0000256" key="4">
    <source>
        <dbReference type="ARBA" id="ARBA00022960"/>
    </source>
</evidence>
<dbReference type="InterPro" id="IPR018044">
    <property type="entry name" value="Peptidase_S11"/>
</dbReference>
<dbReference type="EMBL" id="APVH01000013">
    <property type="protein sequence ID" value="EPX83884.1"/>
    <property type="molecule type" value="Genomic_DNA"/>
</dbReference>
<keyword evidence="13" id="KW-0121">Carboxypeptidase</keyword>
<evidence type="ECO:0000256" key="3">
    <source>
        <dbReference type="ARBA" id="ARBA00022801"/>
    </source>
</evidence>
<dbReference type="InterPro" id="IPR012338">
    <property type="entry name" value="Beta-lactam/transpept-like"/>
</dbReference>
<comment type="similarity">
    <text evidence="1 9">Belongs to the peptidase S11 family.</text>
</comment>
<feature type="binding site" evidence="8">
    <location>
        <position position="212"/>
    </location>
    <ligand>
        <name>substrate</name>
    </ligand>
</feature>
<evidence type="ECO:0000256" key="8">
    <source>
        <dbReference type="PIRSR" id="PIRSR618044-2"/>
    </source>
</evidence>
<dbReference type="GO" id="GO:0006508">
    <property type="term" value="P:proteolysis"/>
    <property type="evidence" value="ECO:0007669"/>
    <property type="project" value="InterPro"/>
</dbReference>
<feature type="active site" evidence="7">
    <location>
        <position position="111"/>
    </location>
</feature>
<sequence>MLILGTTAAAVAFSGSSATAAPKSLAWISVDAKTGEVLAEHDAYDLRHPASLTKMMTVYMALDAIEQGRWTMDMPLKVSSNAAGKPASKLYVKAGSTISVRDAIHALAIKSANDVATVVAENHSGSERAFAEAMTRAAHQLGMQDTTFTNASGLHNEAQVTTAYDMYRLGLALQDRFPKGYEIFGKTGFDYHGRWIGGHNPLLGQHGVDGIKTGYTSASGFNLVTNLEKSNRHLIAVVVGASTSGQRNAKMRHLMSTTFAQTTTGARTLARLDRKIWVEPVRITWSSNMRPKPRPRDPIGGDIDPPAKPRLLARLPDNFFARDPSALQRMLTDLARLEGQEDPENGQAVASVSTDTASLTSADPENSPTISSKGTTKAQDWDLFEGGVNESVRASTTSNLTVHDGRNSLDDCLKGQDCYIADAEIDDRGHVTVGNPSIYGAMADRAAR</sequence>
<dbReference type="eggNOG" id="COG1686">
    <property type="taxonomic scope" value="Bacteria"/>
</dbReference>